<feature type="compositionally biased region" description="Polar residues" evidence="1">
    <location>
        <begin position="8"/>
        <end position="30"/>
    </location>
</feature>
<comment type="caution">
    <text evidence="2">The sequence shown here is derived from an EMBL/GenBank/DDBJ whole genome shotgun (WGS) entry which is preliminary data.</text>
</comment>
<reference evidence="2 3" key="1">
    <citation type="journal article" date="2019" name="Commun. Biol.">
        <title>The bagworm genome reveals a unique fibroin gene that provides high tensile strength.</title>
        <authorList>
            <person name="Kono N."/>
            <person name="Nakamura H."/>
            <person name="Ohtoshi R."/>
            <person name="Tomita M."/>
            <person name="Numata K."/>
            <person name="Arakawa K."/>
        </authorList>
    </citation>
    <scope>NUCLEOTIDE SEQUENCE [LARGE SCALE GENOMIC DNA]</scope>
</reference>
<name>A0A4C1X9T2_EUMVA</name>
<evidence type="ECO:0000256" key="1">
    <source>
        <dbReference type="SAM" id="MobiDB-lite"/>
    </source>
</evidence>
<accession>A0A4C1X9T2</accession>
<evidence type="ECO:0000313" key="2">
    <source>
        <dbReference type="EMBL" id="GBP58987.1"/>
    </source>
</evidence>
<keyword evidence="3" id="KW-1185">Reference proteome</keyword>
<protein>
    <submittedName>
        <fullName evidence="2">Uncharacterized protein</fullName>
    </submittedName>
</protein>
<evidence type="ECO:0000313" key="3">
    <source>
        <dbReference type="Proteomes" id="UP000299102"/>
    </source>
</evidence>
<proteinExistence type="predicted"/>
<dbReference type="AlphaFoldDB" id="A0A4C1X9T2"/>
<dbReference type="Proteomes" id="UP000299102">
    <property type="component" value="Unassembled WGS sequence"/>
</dbReference>
<feature type="region of interest" description="Disordered" evidence="1">
    <location>
        <begin position="45"/>
        <end position="105"/>
    </location>
</feature>
<sequence>MSLGTRPPTGTSVQSLGSGASSQTTWSTPAHLNCRHHPRCGIIRSILSTSPGGAGPGRGTRYTRGSENGAGSLEAPSSDPGNTLDEPHRPRLTFWSGNPTADKRMGKRVSAMTPRGEILTTAPLSVRWKIVVSTTQTSFTAITIKGGTIKSGLCKKIIQFI</sequence>
<organism evidence="2 3">
    <name type="scientific">Eumeta variegata</name>
    <name type="common">Bagworm moth</name>
    <name type="synonym">Eumeta japonica</name>
    <dbReference type="NCBI Taxonomy" id="151549"/>
    <lineage>
        <taxon>Eukaryota</taxon>
        <taxon>Metazoa</taxon>
        <taxon>Ecdysozoa</taxon>
        <taxon>Arthropoda</taxon>
        <taxon>Hexapoda</taxon>
        <taxon>Insecta</taxon>
        <taxon>Pterygota</taxon>
        <taxon>Neoptera</taxon>
        <taxon>Endopterygota</taxon>
        <taxon>Lepidoptera</taxon>
        <taxon>Glossata</taxon>
        <taxon>Ditrysia</taxon>
        <taxon>Tineoidea</taxon>
        <taxon>Psychidae</taxon>
        <taxon>Oiketicinae</taxon>
        <taxon>Eumeta</taxon>
    </lineage>
</organism>
<dbReference type="EMBL" id="BGZK01000750">
    <property type="protein sequence ID" value="GBP58987.1"/>
    <property type="molecule type" value="Genomic_DNA"/>
</dbReference>
<feature type="region of interest" description="Disordered" evidence="1">
    <location>
        <begin position="1"/>
        <end position="30"/>
    </location>
</feature>
<gene>
    <name evidence="2" type="ORF">EVAR_14988_1</name>
</gene>